<name>E1Z6E5_CHLVA</name>
<organism evidence="3">
    <name type="scientific">Chlorella variabilis</name>
    <name type="common">Green alga</name>
    <dbReference type="NCBI Taxonomy" id="554065"/>
    <lineage>
        <taxon>Eukaryota</taxon>
        <taxon>Viridiplantae</taxon>
        <taxon>Chlorophyta</taxon>
        <taxon>core chlorophytes</taxon>
        <taxon>Trebouxiophyceae</taxon>
        <taxon>Chlorellales</taxon>
        <taxon>Chlorellaceae</taxon>
        <taxon>Chlorella clade</taxon>
        <taxon>Chlorella</taxon>
    </lineage>
</organism>
<dbReference type="eggNOG" id="KOG3317">
    <property type="taxonomic scope" value="Eukaryota"/>
</dbReference>
<dbReference type="PANTHER" id="PTHR12861:SF3">
    <property type="entry name" value="TRANSLOCON-ASSOCIATED PROTEIN SUBUNIT BETA"/>
    <property type="match status" value="1"/>
</dbReference>
<gene>
    <name evidence="2" type="ORF">CHLNCDRAFT_140871</name>
</gene>
<feature type="chain" id="PRO_5003155667" description="Translocon-associated protein subunit alpha" evidence="1">
    <location>
        <begin position="24"/>
        <end position="228"/>
    </location>
</feature>
<dbReference type="PANTHER" id="PTHR12861">
    <property type="entry name" value="TRANSLOCON-ASSOCIATED PROTEIN, BETA SUBUNIT PRECURSOR TRAP-BETA SIGNAL SEQUENCE RECEPTOR BETA SUBUNIT"/>
    <property type="match status" value="1"/>
</dbReference>
<keyword evidence="3" id="KW-1185">Reference proteome</keyword>
<feature type="signal peptide" evidence="1">
    <location>
        <begin position="1"/>
        <end position="23"/>
    </location>
</feature>
<dbReference type="KEGG" id="cvr:CHLNCDRAFT_140871"/>
<proteinExistence type="predicted"/>
<dbReference type="AlphaFoldDB" id="E1Z6E5"/>
<keyword evidence="1" id="KW-0732">Signal</keyword>
<evidence type="ECO:0000256" key="1">
    <source>
        <dbReference type="SAM" id="SignalP"/>
    </source>
</evidence>
<dbReference type="InParanoid" id="E1Z6E5"/>
<protein>
    <recommendedName>
        <fullName evidence="4">Translocon-associated protein subunit alpha</fullName>
    </recommendedName>
</protein>
<dbReference type="STRING" id="554065.E1Z6E5"/>
<evidence type="ECO:0000313" key="2">
    <source>
        <dbReference type="EMBL" id="EFN58918.1"/>
    </source>
</evidence>
<dbReference type="RefSeq" id="XP_005851020.1">
    <property type="nucleotide sequence ID" value="XM_005850958.1"/>
</dbReference>
<dbReference type="EMBL" id="GL433837">
    <property type="protein sequence ID" value="EFN58918.1"/>
    <property type="molecule type" value="Genomic_DNA"/>
</dbReference>
<dbReference type="Proteomes" id="UP000008141">
    <property type="component" value="Unassembled WGS sequence"/>
</dbReference>
<evidence type="ECO:0000313" key="3">
    <source>
        <dbReference type="Proteomes" id="UP000008141"/>
    </source>
</evidence>
<dbReference type="Pfam" id="PF05753">
    <property type="entry name" value="TRAP_beta"/>
    <property type="match status" value="1"/>
</dbReference>
<dbReference type="GeneID" id="17357969"/>
<sequence length="228" mass="24593">MSRKLLLTILFGTLLVCSTLTRAEEEVEVDDDDDEEEEDEDRATLIVRRVVADERPLEGKQTTVTISIYNAGKAPATGVKLTEASWPPEGFAVEGELTASFDRIPEGASVQHTYKLTGKEASTVRVPGTVVTYTPAEDEPAQTTVGAQLTFHTYTILESLTVKALELGATVTGGSFTTPQDWRRAAYVAAALGVGLFGYRSYTSMAASNASRRRAKALAALGELEKDK</sequence>
<dbReference type="GO" id="GO:0005783">
    <property type="term" value="C:endoplasmic reticulum"/>
    <property type="evidence" value="ECO:0007669"/>
    <property type="project" value="TreeGrafter"/>
</dbReference>
<reference evidence="2 3" key="1">
    <citation type="journal article" date="2010" name="Plant Cell">
        <title>The Chlorella variabilis NC64A genome reveals adaptation to photosymbiosis, coevolution with viruses, and cryptic sex.</title>
        <authorList>
            <person name="Blanc G."/>
            <person name="Duncan G."/>
            <person name="Agarkova I."/>
            <person name="Borodovsky M."/>
            <person name="Gurnon J."/>
            <person name="Kuo A."/>
            <person name="Lindquist E."/>
            <person name="Lucas S."/>
            <person name="Pangilinan J."/>
            <person name="Polle J."/>
            <person name="Salamov A."/>
            <person name="Terry A."/>
            <person name="Yamada T."/>
            <person name="Dunigan D.D."/>
            <person name="Grigoriev I.V."/>
            <person name="Claverie J.M."/>
            <person name="Van Etten J.L."/>
        </authorList>
    </citation>
    <scope>NUCLEOTIDE SEQUENCE [LARGE SCALE GENOMIC DNA]</scope>
    <source>
        <strain evidence="2 3">NC64A</strain>
    </source>
</reference>
<dbReference type="OrthoDB" id="5860827at2759"/>
<evidence type="ECO:0008006" key="4">
    <source>
        <dbReference type="Google" id="ProtNLM"/>
    </source>
</evidence>
<accession>E1Z6E5</accession>